<feature type="compositionally biased region" description="Acidic residues" evidence="1">
    <location>
        <begin position="42"/>
        <end position="55"/>
    </location>
</feature>
<dbReference type="EMBL" id="CAJVPZ010002180">
    <property type="protein sequence ID" value="CAG8507745.1"/>
    <property type="molecule type" value="Genomic_DNA"/>
</dbReference>
<sequence length="91" mass="10155">MPQVQKIDFFNKKQIQSSECQTVFETITKNSDAVIELNGSSDEGEDEAEENEVSESSDGCKNYENEEKKANEESASSDGCENYENDDNDGK</sequence>
<name>A0A9N8ZUK8_9GLOM</name>
<feature type="compositionally biased region" description="Acidic residues" evidence="1">
    <location>
        <begin position="81"/>
        <end position="91"/>
    </location>
</feature>
<protein>
    <submittedName>
        <fullName evidence="2">9212_t:CDS:1</fullName>
    </submittedName>
</protein>
<feature type="compositionally biased region" description="Basic and acidic residues" evidence="1">
    <location>
        <begin position="61"/>
        <end position="72"/>
    </location>
</feature>
<feature type="region of interest" description="Disordered" evidence="1">
    <location>
        <begin position="37"/>
        <end position="91"/>
    </location>
</feature>
<gene>
    <name evidence="2" type="ORF">RFULGI_LOCUS2747</name>
</gene>
<reference evidence="2" key="1">
    <citation type="submission" date="2021-06" db="EMBL/GenBank/DDBJ databases">
        <authorList>
            <person name="Kallberg Y."/>
            <person name="Tangrot J."/>
            <person name="Rosling A."/>
        </authorList>
    </citation>
    <scope>NUCLEOTIDE SEQUENCE</scope>
    <source>
        <strain evidence="2">IN212</strain>
    </source>
</reference>
<organism evidence="2 3">
    <name type="scientific">Racocetra fulgida</name>
    <dbReference type="NCBI Taxonomy" id="60492"/>
    <lineage>
        <taxon>Eukaryota</taxon>
        <taxon>Fungi</taxon>
        <taxon>Fungi incertae sedis</taxon>
        <taxon>Mucoromycota</taxon>
        <taxon>Glomeromycotina</taxon>
        <taxon>Glomeromycetes</taxon>
        <taxon>Diversisporales</taxon>
        <taxon>Gigasporaceae</taxon>
        <taxon>Racocetra</taxon>
    </lineage>
</organism>
<comment type="caution">
    <text evidence="2">The sequence shown here is derived from an EMBL/GenBank/DDBJ whole genome shotgun (WGS) entry which is preliminary data.</text>
</comment>
<evidence type="ECO:0000256" key="1">
    <source>
        <dbReference type="SAM" id="MobiDB-lite"/>
    </source>
</evidence>
<dbReference type="AlphaFoldDB" id="A0A9N8ZUK8"/>
<proteinExistence type="predicted"/>
<keyword evidence="3" id="KW-1185">Reference proteome</keyword>
<evidence type="ECO:0000313" key="2">
    <source>
        <dbReference type="EMBL" id="CAG8507745.1"/>
    </source>
</evidence>
<evidence type="ECO:0000313" key="3">
    <source>
        <dbReference type="Proteomes" id="UP000789396"/>
    </source>
</evidence>
<accession>A0A9N8ZUK8</accession>
<dbReference type="Proteomes" id="UP000789396">
    <property type="component" value="Unassembled WGS sequence"/>
</dbReference>